<dbReference type="InterPro" id="IPR039417">
    <property type="entry name" value="Peptidase_C1A_papain-like"/>
</dbReference>
<evidence type="ECO:0000256" key="2">
    <source>
        <dbReference type="ARBA" id="ARBA00022670"/>
    </source>
</evidence>
<dbReference type="SMART" id="SM00645">
    <property type="entry name" value="Pept_C1"/>
    <property type="match status" value="5"/>
</dbReference>
<dbReference type="Pfam" id="PF08246">
    <property type="entry name" value="Inhibitor_I29"/>
    <property type="match status" value="5"/>
</dbReference>
<feature type="signal peptide" evidence="7">
    <location>
        <begin position="1"/>
        <end position="16"/>
    </location>
</feature>
<protein>
    <submittedName>
        <fullName evidence="10">Digestive cysteine proteinase 1-like 2</fullName>
    </submittedName>
</protein>
<dbReference type="Gene3D" id="3.90.70.10">
    <property type="entry name" value="Cysteine proteinases"/>
    <property type="match status" value="5"/>
</dbReference>
<dbReference type="FunFam" id="3.90.70.10:FF:000006">
    <property type="entry name" value="Cathepsin S"/>
    <property type="match status" value="1"/>
</dbReference>
<evidence type="ECO:0000313" key="11">
    <source>
        <dbReference type="Proteomes" id="UP000747542"/>
    </source>
</evidence>
<comment type="caution">
    <text evidence="10">The sequence shown here is derived from an EMBL/GenBank/DDBJ whole genome shotgun (WGS) entry which is preliminary data.</text>
</comment>
<gene>
    <name evidence="10" type="primary">LCP1-L2</name>
    <name evidence="10" type="ORF">Hamer_G017740</name>
</gene>
<keyword evidence="4" id="KW-0788">Thiol protease</keyword>
<keyword evidence="5" id="KW-0865">Zymogen</keyword>
<dbReference type="GO" id="GO:0008234">
    <property type="term" value="F:cysteine-type peptidase activity"/>
    <property type="evidence" value="ECO:0007669"/>
    <property type="project" value="UniProtKB-KW"/>
</dbReference>
<keyword evidence="11" id="KW-1185">Reference proteome</keyword>
<evidence type="ECO:0000256" key="7">
    <source>
        <dbReference type="SAM" id="SignalP"/>
    </source>
</evidence>
<feature type="domain" description="Cathepsin propeptide inhibitor" evidence="9">
    <location>
        <begin position="20"/>
        <end position="80"/>
    </location>
</feature>
<dbReference type="PROSITE" id="PS00139">
    <property type="entry name" value="THIOL_PROTEASE_CYS"/>
    <property type="match status" value="5"/>
</dbReference>
<keyword evidence="3" id="KW-0378">Hydrolase</keyword>
<feature type="domain" description="Cathepsin propeptide inhibitor" evidence="9">
    <location>
        <begin position="537"/>
        <end position="597"/>
    </location>
</feature>
<dbReference type="PRINTS" id="PR00705">
    <property type="entry name" value="PAPAIN"/>
</dbReference>
<evidence type="ECO:0000256" key="6">
    <source>
        <dbReference type="ARBA" id="ARBA00023157"/>
    </source>
</evidence>
<dbReference type="CDD" id="cd02248">
    <property type="entry name" value="Peptidase_C1A"/>
    <property type="match status" value="5"/>
</dbReference>
<feature type="domain" description="Peptidase C1A papain C-terminal" evidence="8">
    <location>
        <begin position="622"/>
        <end position="801"/>
    </location>
</feature>
<dbReference type="InterPro" id="IPR038765">
    <property type="entry name" value="Papain-like_cys_pep_sf"/>
</dbReference>
<dbReference type="InterPro" id="IPR025660">
    <property type="entry name" value="Pept_his_AS"/>
</dbReference>
<comment type="similarity">
    <text evidence="1">Belongs to the peptidase C1 family.</text>
</comment>
<evidence type="ECO:0000256" key="1">
    <source>
        <dbReference type="ARBA" id="ARBA00008455"/>
    </source>
</evidence>
<evidence type="ECO:0000259" key="8">
    <source>
        <dbReference type="SMART" id="SM00645"/>
    </source>
</evidence>
<dbReference type="PROSITE" id="PS00639">
    <property type="entry name" value="THIOL_PROTEASE_HIS"/>
    <property type="match status" value="1"/>
</dbReference>
<accession>A0A8J5J896</accession>
<dbReference type="EMBL" id="JAHLQT010046276">
    <property type="protein sequence ID" value="KAG7153915.1"/>
    <property type="molecule type" value="Genomic_DNA"/>
</dbReference>
<feature type="domain" description="Cathepsin propeptide inhibitor" evidence="9">
    <location>
        <begin position="787"/>
        <end position="847"/>
    </location>
</feature>
<feature type="domain" description="Peptidase C1A papain C-terminal" evidence="8">
    <location>
        <begin position="1158"/>
        <end position="1338"/>
    </location>
</feature>
<sequence length="1353" mass="149758">MKVVALFLFGLALAAANPSWEEFKGKFGRKYVDLEEERYRLNVFLDNLQYIEEFNKKYERGEVTYNLAINQFSDMTNEEFNAVMKGYKKGPRPAAVFTSTDAAPESTEVDWRTQGAVTPVKDQGQCGSCWAFSTTGGIEGQHFLKTGSLVSLSEQQLVDCAGGSYYNQGCNGGWVERAIMYVRDNGGVDTESSYPYEARDNTCRFNSNSIGATCTGYVGIAQGSESALKTATREIGPISVAIDASHRSFQSYYTVHHTRVISSFLPQMKVVALFLFGLALAAANPSWEEFKGKFGRKYVDLEEERYRLNVFLDNLQYIEEFNKKYERGEVTYNLAINQFSDMTNEEFNAVMKGYKKGPRPAAVFTSTDAAPESTEVDWRTKGAVTPVKDQGQCGSCWAFSTTGGIEGQHFLKTGRLVSLSEQQLVDCAGGSYYNQGCNGGWVERAIMYVRDNGGVDTESSYPYEARDNTCRFNSNSIGATCTGYVGIAQGSESALKTATRDIGPISVAIDASHRSFQSYYTALFLFGLALAAANPSWEEFKGKFGRKYVDLEEERYRLNVFLDNLQYIEEFNKKYERGEVTYNLAINQFSDMTNEEFNAVMKGYKKGPRPAAVFTSTDAAPESTEVDWRTKGAVTPVKDQGQCGSCWAFSTTGGIEGQHFLKTGRLVSLSEQQLVDCAGGSYYNQGCNGGWVERAIMYVRDNGGVDTESSYPYEARDNTCRFNSNSIGATCTGYVGIAQGSESALKTATRDIGPISVAIDASHRSFQSYYTALFLFGLALAAANPSWEEFKGKFGRKYVDLEEERYRLNVFLDNLQYIEEFNKKYERGEVTYNLAINQFSDMTNEEFNAVMKGYKKGPRPAAVFTSTDAAPESTEVDWRTKGAVTPVKDQGQCGSCWAFSTTGGIEGQHFLKTGRLVSLSEQQLVDCAGGSYYNQGCNGGWVERAIMYVRDNGGVDTESSYPYEARDNTCRFNSNSIGATCTGYVGIAQGSESALKTATRDIGPISVAIDASHRSFQSYYTGVYYEPSCSSSQLDHAVLAVGYGSEGGQDFWLMKVVALFLFGLALAAANPSWEEFKGKFGRKYVDLEEERYRLNVFLDNLQYIEEFNKKYERGEVTYNLAINQFSDMTNEEFNAVMKGYKKGPRPAAVFTSTDAAPESTEVDWRTKGAVTPVKDQGQCGSCWAFSTTGGIEGQHFLKTGRLVSLSEQQLVDCAGGSYYNQGCNGGWVERAIMYVRDNGGVDTESSYPYEARDNTCRFNSNSIGATCTGYVGIAQGSESALKTATRDIGPISVAIDASHRSFQSYYTEWVHQDGSQQEQQLRYRHRCLLPNRLDVMALQTTIPERMVAAGAAP</sequence>
<organism evidence="10 11">
    <name type="scientific">Homarus americanus</name>
    <name type="common">American lobster</name>
    <dbReference type="NCBI Taxonomy" id="6706"/>
    <lineage>
        <taxon>Eukaryota</taxon>
        <taxon>Metazoa</taxon>
        <taxon>Ecdysozoa</taxon>
        <taxon>Arthropoda</taxon>
        <taxon>Crustacea</taxon>
        <taxon>Multicrustacea</taxon>
        <taxon>Malacostraca</taxon>
        <taxon>Eumalacostraca</taxon>
        <taxon>Eucarida</taxon>
        <taxon>Decapoda</taxon>
        <taxon>Pleocyemata</taxon>
        <taxon>Astacidea</taxon>
        <taxon>Nephropoidea</taxon>
        <taxon>Nephropidae</taxon>
        <taxon>Homarus</taxon>
    </lineage>
</organism>
<feature type="domain" description="Cathepsin propeptide inhibitor" evidence="9">
    <location>
        <begin position="1073"/>
        <end position="1133"/>
    </location>
</feature>
<reference evidence="10" key="1">
    <citation type="journal article" date="2021" name="Sci. Adv.">
        <title>The American lobster genome reveals insights on longevity, neural, and immune adaptations.</title>
        <authorList>
            <person name="Polinski J.M."/>
            <person name="Zimin A.V."/>
            <person name="Clark K.F."/>
            <person name="Kohn A.B."/>
            <person name="Sadowski N."/>
            <person name="Timp W."/>
            <person name="Ptitsyn A."/>
            <person name="Khanna P."/>
            <person name="Romanova D.Y."/>
            <person name="Williams P."/>
            <person name="Greenwood S.J."/>
            <person name="Moroz L.L."/>
            <person name="Walt D.R."/>
            <person name="Bodnar A.G."/>
        </authorList>
    </citation>
    <scope>NUCLEOTIDE SEQUENCE</scope>
    <source>
        <strain evidence="10">GMGI-L3</strain>
    </source>
</reference>
<dbReference type="InterPro" id="IPR000169">
    <property type="entry name" value="Pept_cys_AS"/>
</dbReference>
<dbReference type="SMART" id="SM00848">
    <property type="entry name" value="Inhibitor_I29"/>
    <property type="match status" value="5"/>
</dbReference>
<dbReference type="PANTHER" id="PTHR12411">
    <property type="entry name" value="CYSTEINE PROTEASE FAMILY C1-RELATED"/>
    <property type="match status" value="1"/>
</dbReference>
<evidence type="ECO:0000259" key="9">
    <source>
        <dbReference type="SMART" id="SM00848"/>
    </source>
</evidence>
<evidence type="ECO:0000256" key="3">
    <source>
        <dbReference type="ARBA" id="ARBA00022801"/>
    </source>
</evidence>
<keyword evidence="2" id="KW-0645">Protease</keyword>
<evidence type="ECO:0000313" key="10">
    <source>
        <dbReference type="EMBL" id="KAG7153915.1"/>
    </source>
</evidence>
<dbReference type="SUPFAM" id="SSF54001">
    <property type="entry name" value="Cysteine proteinases"/>
    <property type="match status" value="5"/>
</dbReference>
<dbReference type="GO" id="GO:0006508">
    <property type="term" value="P:proteolysis"/>
    <property type="evidence" value="ECO:0007669"/>
    <property type="project" value="UniProtKB-KW"/>
</dbReference>
<dbReference type="Proteomes" id="UP000747542">
    <property type="component" value="Unassembled WGS sequence"/>
</dbReference>
<feature type="domain" description="Peptidase C1A papain C-terminal" evidence="8">
    <location>
        <begin position="372"/>
        <end position="551"/>
    </location>
</feature>
<feature type="chain" id="PRO_5035274325" evidence="7">
    <location>
        <begin position="17"/>
        <end position="1353"/>
    </location>
</feature>
<dbReference type="Pfam" id="PF00112">
    <property type="entry name" value="Peptidase_C1"/>
    <property type="match status" value="5"/>
</dbReference>
<dbReference type="InterPro" id="IPR013201">
    <property type="entry name" value="Prot_inhib_I29"/>
</dbReference>
<dbReference type="InterPro" id="IPR013128">
    <property type="entry name" value="Peptidase_C1A"/>
</dbReference>
<name>A0A8J5J896_HOMAM</name>
<evidence type="ECO:0000256" key="5">
    <source>
        <dbReference type="ARBA" id="ARBA00023145"/>
    </source>
</evidence>
<feature type="domain" description="Peptidase C1A papain C-terminal" evidence="8">
    <location>
        <begin position="105"/>
        <end position="286"/>
    </location>
</feature>
<dbReference type="FunFam" id="3.90.70.10:FF:000039">
    <property type="entry name" value="Cysteine proteinase 2, putative"/>
    <property type="match status" value="4"/>
</dbReference>
<evidence type="ECO:0000256" key="4">
    <source>
        <dbReference type="ARBA" id="ARBA00022807"/>
    </source>
</evidence>
<proteinExistence type="inferred from homology"/>
<feature type="domain" description="Peptidase C1A papain C-terminal" evidence="8">
    <location>
        <begin position="872"/>
        <end position="1072"/>
    </location>
</feature>
<keyword evidence="7" id="KW-0732">Signal</keyword>
<dbReference type="InterPro" id="IPR000668">
    <property type="entry name" value="Peptidase_C1A_C"/>
</dbReference>
<keyword evidence="6" id="KW-1015">Disulfide bond</keyword>
<feature type="domain" description="Cathepsin propeptide inhibitor" evidence="9">
    <location>
        <begin position="287"/>
        <end position="347"/>
    </location>
</feature>